<feature type="domain" description="Amidohydrolase-related" evidence="1">
    <location>
        <begin position="50"/>
        <end position="405"/>
    </location>
</feature>
<accession>A0ABY9KW74</accession>
<evidence type="ECO:0000259" key="1">
    <source>
        <dbReference type="Pfam" id="PF01979"/>
    </source>
</evidence>
<evidence type="ECO:0000313" key="2">
    <source>
        <dbReference type="EMBL" id="WLV24925.1"/>
    </source>
</evidence>
<dbReference type="CDD" id="cd01293">
    <property type="entry name" value="Bact_CD"/>
    <property type="match status" value="1"/>
</dbReference>
<dbReference type="InterPro" id="IPR011059">
    <property type="entry name" value="Metal-dep_hydrolase_composite"/>
</dbReference>
<dbReference type="SUPFAM" id="SSF51338">
    <property type="entry name" value="Composite domain of metallo-dependent hydrolases"/>
    <property type="match status" value="1"/>
</dbReference>
<proteinExistence type="predicted"/>
<organism evidence="2 3">
    <name type="scientific">Aciduricibacillus chroicocephali</name>
    <dbReference type="NCBI Taxonomy" id="3054939"/>
    <lineage>
        <taxon>Bacteria</taxon>
        <taxon>Bacillati</taxon>
        <taxon>Bacillota</taxon>
        <taxon>Bacilli</taxon>
        <taxon>Bacillales</taxon>
        <taxon>Bacillaceae</taxon>
        <taxon>Aciduricibacillus</taxon>
    </lineage>
</organism>
<gene>
    <name evidence="2" type="ORF">QR721_01420</name>
</gene>
<dbReference type="Gene3D" id="3.20.20.140">
    <property type="entry name" value="Metal-dependent hydrolases"/>
    <property type="match status" value="1"/>
</dbReference>
<sequence length="417" mass="46654">MSMMLIRNGRLADDRELEDLYIRDGKIEKVGVNLSVEKEPDTVIDAKGKVILPTLIECHIHPDKAFLEERKPNESGTLEEAIKNTGELKADYTYGDVKERAEKVIQWVLRHGTTIMRAHPDVDHIEELLGVEVLLELKKKYKEVLDLQIVVFPQEGIFKSPGTLERMEEGLRKGADVVGGCPYNEESLEDSKRHLEAVFDLAEKYDLPLDLHVDFADNLEDPRYLLTETICEMTVERGMQGKVALGHVTTLGSMNPKDAEVLFDKIAEAGITIVPLPATDVYLNGRNDEKNIRRGMAPVGKLLEHGVNVAFSSNNIRNAFTPFGNGNLLLIGYLLAETQFMGSAEQQRKVLELITYNAAKLLGMEDSYGLAPGKNADFNIFDSTKLSDVIQDQPAALYVVKRGKIIVENDVQTKRHI</sequence>
<dbReference type="RefSeq" id="WP_348028447.1">
    <property type="nucleotide sequence ID" value="NZ_CP129113.1"/>
</dbReference>
<dbReference type="EMBL" id="CP129113">
    <property type="protein sequence ID" value="WLV24925.1"/>
    <property type="molecule type" value="Genomic_DNA"/>
</dbReference>
<dbReference type="PANTHER" id="PTHR32027:SF0">
    <property type="entry name" value="CYTOSINE DEAMINASE"/>
    <property type="match status" value="1"/>
</dbReference>
<dbReference type="SUPFAM" id="SSF51556">
    <property type="entry name" value="Metallo-dependent hydrolases"/>
    <property type="match status" value="1"/>
</dbReference>
<evidence type="ECO:0000313" key="3">
    <source>
        <dbReference type="Proteomes" id="UP001180087"/>
    </source>
</evidence>
<dbReference type="InterPro" id="IPR052349">
    <property type="entry name" value="Metallo-hydrolase_Enzymes"/>
</dbReference>
<keyword evidence="3" id="KW-1185">Reference proteome</keyword>
<dbReference type="InterPro" id="IPR006680">
    <property type="entry name" value="Amidohydro-rel"/>
</dbReference>
<dbReference type="Pfam" id="PF01979">
    <property type="entry name" value="Amidohydro_1"/>
    <property type="match status" value="1"/>
</dbReference>
<dbReference type="Proteomes" id="UP001180087">
    <property type="component" value="Chromosome"/>
</dbReference>
<protein>
    <submittedName>
        <fullName evidence="2">Amidohydrolase family protein</fullName>
    </submittedName>
</protein>
<reference evidence="2" key="1">
    <citation type="submission" date="2023-06" db="EMBL/GenBank/DDBJ databases">
        <title>A Treasure from Seagulls: Isolation and Description of Aciduricobacillus qingdaonensis gen. nov., sp. nov., a Rare Obligately Uric Acid-utilizing Member in the Family Bacillaceae.</title>
        <authorList>
            <person name="Liu W."/>
            <person name="Wang B."/>
        </authorList>
    </citation>
    <scope>NUCLEOTIDE SEQUENCE</scope>
    <source>
        <strain evidence="2">44XB</strain>
    </source>
</reference>
<name>A0ABY9KW74_9BACI</name>
<dbReference type="InterPro" id="IPR032466">
    <property type="entry name" value="Metal_Hydrolase"/>
</dbReference>
<dbReference type="Gene3D" id="2.30.40.10">
    <property type="entry name" value="Urease, subunit C, domain 1"/>
    <property type="match status" value="1"/>
</dbReference>
<dbReference type="PANTHER" id="PTHR32027">
    <property type="entry name" value="CYTOSINE DEAMINASE"/>
    <property type="match status" value="1"/>
</dbReference>